<dbReference type="PROSITE" id="PS50096">
    <property type="entry name" value="IQ"/>
    <property type="match status" value="2"/>
</dbReference>
<dbReference type="Pfam" id="PF00612">
    <property type="entry name" value="IQ"/>
    <property type="match status" value="2"/>
</dbReference>
<reference evidence="3" key="1">
    <citation type="submission" date="2025-08" db="UniProtKB">
        <authorList>
            <consortium name="RefSeq"/>
        </authorList>
    </citation>
    <scope>IDENTIFICATION</scope>
    <source>
        <tissue evidence="3">Gonads</tissue>
    </source>
</reference>
<sequence>MGSGASKEKKNASQGKGASTATSAQGGNGKAPVNTNRTSLQCADPLADGRAMVAVLKIQSIWRGYRSRERSNEASKAATKIQRMYRRRLSNQQLSETLEKRHEKRENRSRQWKEEGKLKRVDWSEEIKIGEQTEEELNSFQDDIIDVKWFAEQTLEANSIGYSVEKEKELKKCGKLKREDRSQLISRTIRPRILLVSSNVQKAEQLIKHVVKKESHIITIAYDFEKTSFPKLAEKIEKRLNEYKQGSKAESVAFYCQGGPGHAYILKKRVLTPAKLHKPGEEDMEKFFSSIGPLMTKCPAEDAVVYFMGFWLHGNKQGEKLCKSLTELMKPNMVRFEAPLEMSREGAEMLSAYFHVDRYKLWKSQQHLSMEIDWRKVEPDVNIQNGSLK</sequence>
<dbReference type="InterPro" id="IPR000048">
    <property type="entry name" value="IQ_motif_EF-hand-BS"/>
</dbReference>
<accession>A0A1S3HTP8</accession>
<proteinExistence type="predicted"/>
<evidence type="ECO:0000256" key="1">
    <source>
        <dbReference type="SAM" id="MobiDB-lite"/>
    </source>
</evidence>
<protein>
    <submittedName>
        <fullName evidence="3">NMDA receptor synaptonuclear signaling and neuronal migration factor</fullName>
    </submittedName>
</protein>
<dbReference type="RefSeq" id="XP_013388921.1">
    <property type="nucleotide sequence ID" value="XM_013533467.1"/>
</dbReference>
<keyword evidence="3" id="KW-0675">Receptor</keyword>
<evidence type="ECO:0000313" key="2">
    <source>
        <dbReference type="Proteomes" id="UP000085678"/>
    </source>
</evidence>
<keyword evidence="2" id="KW-1185">Reference proteome</keyword>
<dbReference type="GO" id="GO:2001222">
    <property type="term" value="P:regulation of neuron migration"/>
    <property type="evidence" value="ECO:0007669"/>
    <property type="project" value="InterPro"/>
</dbReference>
<dbReference type="OrthoDB" id="6161298at2759"/>
<dbReference type="InParanoid" id="A0A1S3HTP8"/>
<dbReference type="InterPro" id="IPR033374">
    <property type="entry name" value="NSMF"/>
</dbReference>
<dbReference type="GeneID" id="106157729"/>
<feature type="compositionally biased region" description="Basic and acidic residues" evidence="1">
    <location>
        <begin position="97"/>
        <end position="115"/>
    </location>
</feature>
<feature type="region of interest" description="Disordered" evidence="1">
    <location>
        <begin position="88"/>
        <end position="115"/>
    </location>
</feature>
<dbReference type="Gene3D" id="1.20.5.190">
    <property type="match status" value="1"/>
</dbReference>
<dbReference type="GO" id="GO:0048168">
    <property type="term" value="P:regulation of neuronal synaptic plasticity"/>
    <property type="evidence" value="ECO:0007669"/>
    <property type="project" value="InterPro"/>
</dbReference>
<dbReference type="PANTHER" id="PTHR32061">
    <property type="entry name" value="NMDA RECEPTOR SYNAPTONUCLEAR SIGNALING AND NEURONAL MIGRATION FACTOR"/>
    <property type="match status" value="1"/>
</dbReference>
<dbReference type="Proteomes" id="UP000085678">
    <property type="component" value="Unplaced"/>
</dbReference>
<gene>
    <name evidence="3" type="primary">LOC106157729</name>
</gene>
<feature type="region of interest" description="Disordered" evidence="1">
    <location>
        <begin position="1"/>
        <end position="37"/>
    </location>
</feature>
<feature type="compositionally biased region" description="Polar residues" evidence="1">
    <location>
        <begin position="12"/>
        <end position="25"/>
    </location>
</feature>
<dbReference type="KEGG" id="lak:106157729"/>
<dbReference type="AlphaFoldDB" id="A0A1S3HTP8"/>
<feature type="compositionally biased region" description="Basic and acidic residues" evidence="1">
    <location>
        <begin position="1"/>
        <end position="11"/>
    </location>
</feature>
<name>A0A1S3HTP8_LINAN</name>
<organism evidence="2 3">
    <name type="scientific">Lingula anatina</name>
    <name type="common">Brachiopod</name>
    <name type="synonym">Lingula unguis</name>
    <dbReference type="NCBI Taxonomy" id="7574"/>
    <lineage>
        <taxon>Eukaryota</taxon>
        <taxon>Metazoa</taxon>
        <taxon>Spiralia</taxon>
        <taxon>Lophotrochozoa</taxon>
        <taxon>Brachiopoda</taxon>
        <taxon>Linguliformea</taxon>
        <taxon>Lingulata</taxon>
        <taxon>Lingulida</taxon>
        <taxon>Linguloidea</taxon>
        <taxon>Lingulidae</taxon>
        <taxon>Lingula</taxon>
    </lineage>
</organism>
<evidence type="ECO:0000313" key="3">
    <source>
        <dbReference type="RefSeq" id="XP_013388921.1"/>
    </source>
</evidence>
<dbReference type="SMART" id="SM00015">
    <property type="entry name" value="IQ"/>
    <property type="match status" value="2"/>
</dbReference>